<proteinExistence type="inferred from homology"/>
<evidence type="ECO:0000256" key="7">
    <source>
        <dbReference type="SAM" id="MobiDB-lite"/>
    </source>
</evidence>
<dbReference type="Gene3D" id="1.10.238.10">
    <property type="entry name" value="EF-hand"/>
    <property type="match status" value="1"/>
</dbReference>
<dbReference type="SMART" id="SM00054">
    <property type="entry name" value="EFh"/>
    <property type="match status" value="2"/>
</dbReference>
<dbReference type="InterPro" id="IPR028846">
    <property type="entry name" value="Recoverin"/>
</dbReference>
<evidence type="ECO:0000256" key="1">
    <source>
        <dbReference type="ARBA" id="ARBA00006049"/>
    </source>
</evidence>
<dbReference type="CDD" id="cd00051">
    <property type="entry name" value="EFh"/>
    <property type="match status" value="1"/>
</dbReference>
<feature type="domain" description="EF-hand" evidence="8">
    <location>
        <begin position="32"/>
        <end position="67"/>
    </location>
</feature>
<feature type="region of interest" description="Disordered" evidence="7">
    <location>
        <begin position="120"/>
        <end position="172"/>
    </location>
</feature>
<evidence type="ECO:0000313" key="10">
    <source>
        <dbReference type="Proteomes" id="UP000198323"/>
    </source>
</evidence>
<evidence type="ECO:0000313" key="9">
    <source>
        <dbReference type="EMBL" id="OXB64275.1"/>
    </source>
</evidence>
<evidence type="ECO:0000256" key="5">
    <source>
        <dbReference type="ARBA" id="ARBA00022837"/>
    </source>
</evidence>
<keyword evidence="2" id="KW-0519">Myristate</keyword>
<evidence type="ECO:0000256" key="3">
    <source>
        <dbReference type="ARBA" id="ARBA00022723"/>
    </source>
</evidence>
<evidence type="ECO:0000256" key="4">
    <source>
        <dbReference type="ARBA" id="ARBA00022737"/>
    </source>
</evidence>
<dbReference type="STRING" id="9009.A0A226N9J8"/>
<dbReference type="PROSITE" id="PS00018">
    <property type="entry name" value="EF_HAND_1"/>
    <property type="match status" value="2"/>
</dbReference>
<dbReference type="OrthoDB" id="272512at2759"/>
<accession>A0A226N9J8</accession>
<dbReference type="InterPro" id="IPR018247">
    <property type="entry name" value="EF_Hand_1_Ca_BS"/>
</dbReference>
<dbReference type="GO" id="GO:0005509">
    <property type="term" value="F:calcium ion binding"/>
    <property type="evidence" value="ECO:0007669"/>
    <property type="project" value="InterPro"/>
</dbReference>
<keyword evidence="10" id="KW-1185">Reference proteome</keyword>
<dbReference type="FunFam" id="1.10.238.10:FF:000003">
    <property type="entry name" value="Calmodulin A"/>
    <property type="match status" value="1"/>
</dbReference>
<keyword evidence="4" id="KW-0677">Repeat</keyword>
<feature type="compositionally biased region" description="Polar residues" evidence="7">
    <location>
        <begin position="126"/>
        <end position="149"/>
    </location>
</feature>
<feature type="domain" description="EF-hand" evidence="8">
    <location>
        <begin position="71"/>
        <end position="102"/>
    </location>
</feature>
<sequence>MGKHTITLGNGDGTIDFREYVIGLSILCNPANTEETIHMAFKLFDQDDDGTITENEFARIIQSALGLPDLDVSNLFKEIDADETGKLSYDEFKNFALEHPEYAKLFTTYLELQRHQLGMTEEDDSVQSPEANHTPITNSAVPISETKPTARNKVCPADYEENNSSTSDKKDD</sequence>
<comment type="similarity">
    <text evidence="1">Belongs to the recoverin family.</text>
</comment>
<comment type="caution">
    <text evidence="9">The sequence shown here is derived from an EMBL/GenBank/DDBJ whole genome shotgun (WGS) entry which is preliminary data.</text>
</comment>
<dbReference type="EMBL" id="MCFN01000126">
    <property type="protein sequence ID" value="OXB64275.1"/>
    <property type="molecule type" value="Genomic_DNA"/>
</dbReference>
<name>A0A226N9J8_CALSU</name>
<organism evidence="9 10">
    <name type="scientific">Callipepla squamata</name>
    <name type="common">Scaled quail</name>
    <dbReference type="NCBI Taxonomy" id="9009"/>
    <lineage>
        <taxon>Eukaryota</taxon>
        <taxon>Metazoa</taxon>
        <taxon>Chordata</taxon>
        <taxon>Craniata</taxon>
        <taxon>Vertebrata</taxon>
        <taxon>Euteleostomi</taxon>
        <taxon>Archelosauria</taxon>
        <taxon>Archosauria</taxon>
        <taxon>Dinosauria</taxon>
        <taxon>Saurischia</taxon>
        <taxon>Theropoda</taxon>
        <taxon>Coelurosauria</taxon>
        <taxon>Aves</taxon>
        <taxon>Neognathae</taxon>
        <taxon>Galloanserae</taxon>
        <taxon>Galliformes</taxon>
        <taxon>Odontophoridae</taxon>
        <taxon>Callipepla</taxon>
    </lineage>
</organism>
<protein>
    <recommendedName>
        <fullName evidence="8">EF-hand domain-containing protein</fullName>
    </recommendedName>
</protein>
<evidence type="ECO:0000259" key="8">
    <source>
        <dbReference type="PROSITE" id="PS50222"/>
    </source>
</evidence>
<evidence type="ECO:0000256" key="2">
    <source>
        <dbReference type="ARBA" id="ARBA00022707"/>
    </source>
</evidence>
<dbReference type="InterPro" id="IPR011992">
    <property type="entry name" value="EF-hand-dom_pair"/>
</dbReference>
<dbReference type="Proteomes" id="UP000198323">
    <property type="component" value="Unassembled WGS sequence"/>
</dbReference>
<dbReference type="SUPFAM" id="SSF47473">
    <property type="entry name" value="EF-hand"/>
    <property type="match status" value="1"/>
</dbReference>
<keyword evidence="6" id="KW-0449">Lipoprotein</keyword>
<evidence type="ECO:0000256" key="6">
    <source>
        <dbReference type="ARBA" id="ARBA00023288"/>
    </source>
</evidence>
<keyword evidence="3" id="KW-0479">Metal-binding</keyword>
<dbReference type="PANTHER" id="PTHR23055:SF178">
    <property type="entry name" value="NEUROCALCIN HOMOLOG"/>
    <property type="match status" value="1"/>
</dbReference>
<reference evidence="9 10" key="1">
    <citation type="submission" date="2016-07" db="EMBL/GenBank/DDBJ databases">
        <title>Disparate Historic Effective Population Sizes Predicted by Modern Levels of Genome Diversity for the Scaled Quail (Callipepla squamata) and the Northern Bobwhite (Colinus virginianus): Inferences from First and Second Generation Draft Genome Assemblies for Sympatric New World Quail.</title>
        <authorList>
            <person name="Oldeschulte D.L."/>
            <person name="Halley Y.A."/>
            <person name="Bhattarai E.K."/>
            <person name="Brashear W.A."/>
            <person name="Hill J."/>
            <person name="Metz R.P."/>
            <person name="Johnson C.D."/>
            <person name="Rollins D."/>
            <person name="Peterson M.J."/>
            <person name="Bickhart D.M."/>
            <person name="Decker J.E."/>
            <person name="Seabury C.M."/>
        </authorList>
    </citation>
    <scope>NUCLEOTIDE SEQUENCE [LARGE SCALE GENOMIC DNA]</scope>
    <source>
        <strain evidence="9 10">Texas</strain>
        <tissue evidence="9">Leg muscle</tissue>
    </source>
</reference>
<dbReference type="AlphaFoldDB" id="A0A226N9J8"/>
<dbReference type="PANTHER" id="PTHR23055">
    <property type="entry name" value="CALCIUM BINDING PROTEINS"/>
    <property type="match status" value="1"/>
</dbReference>
<dbReference type="InterPro" id="IPR002048">
    <property type="entry name" value="EF_hand_dom"/>
</dbReference>
<keyword evidence="5" id="KW-0106">Calcium</keyword>
<dbReference type="PROSITE" id="PS50222">
    <property type="entry name" value="EF_HAND_2"/>
    <property type="match status" value="2"/>
</dbReference>
<gene>
    <name evidence="9" type="ORF">ASZ78_002990</name>
</gene>
<dbReference type="Pfam" id="PF13499">
    <property type="entry name" value="EF-hand_7"/>
    <property type="match status" value="1"/>
</dbReference>